<proteinExistence type="inferred from homology"/>
<evidence type="ECO:0000256" key="1">
    <source>
        <dbReference type="ARBA" id="ARBA00035012"/>
    </source>
</evidence>
<evidence type="ECO:0000313" key="5">
    <source>
        <dbReference type="Proteomes" id="UP001595932"/>
    </source>
</evidence>
<dbReference type="Pfam" id="PF02171">
    <property type="entry name" value="Piwi"/>
    <property type="match status" value="1"/>
</dbReference>
<dbReference type="InterPro" id="IPR012337">
    <property type="entry name" value="RNaseH-like_sf"/>
</dbReference>
<dbReference type="EMBL" id="JBHSGL010000015">
    <property type="protein sequence ID" value="MFC4714172.1"/>
    <property type="molecule type" value="Genomic_DNA"/>
</dbReference>
<reference evidence="5" key="1">
    <citation type="journal article" date="2019" name="Int. J. Syst. Evol. Microbiol.">
        <title>The Global Catalogue of Microorganisms (GCM) 10K type strain sequencing project: providing services to taxonomists for standard genome sequencing and annotation.</title>
        <authorList>
            <consortium name="The Broad Institute Genomics Platform"/>
            <consortium name="The Broad Institute Genome Sequencing Center for Infectious Disease"/>
            <person name="Wu L."/>
            <person name="Ma J."/>
        </authorList>
    </citation>
    <scope>NUCLEOTIDE SEQUENCE [LARGE SCALE GENOMIC DNA]</scope>
    <source>
        <strain evidence="5">CGMCC 1.12151</strain>
    </source>
</reference>
<comment type="similarity">
    <text evidence="1">Belongs to the argonaute family. Long pAgo subfamily.</text>
</comment>
<name>A0ABV9ME81_9BACL</name>
<keyword evidence="5" id="KW-1185">Reference proteome</keyword>
<dbReference type="Proteomes" id="UP001595932">
    <property type="component" value="Unassembled WGS sequence"/>
</dbReference>
<comment type="caution">
    <text evidence="4">The sequence shown here is derived from an EMBL/GenBank/DDBJ whole genome shotgun (WGS) entry which is preliminary data.</text>
</comment>
<dbReference type="PROSITE" id="PS50822">
    <property type="entry name" value="PIWI"/>
    <property type="match status" value="1"/>
</dbReference>
<organism evidence="4 5">
    <name type="scientific">Planococcus dechangensis</name>
    <dbReference type="NCBI Taxonomy" id="1176255"/>
    <lineage>
        <taxon>Bacteria</taxon>
        <taxon>Bacillati</taxon>
        <taxon>Bacillota</taxon>
        <taxon>Bacilli</taxon>
        <taxon>Bacillales</taxon>
        <taxon>Caryophanaceae</taxon>
        <taxon>Planococcus</taxon>
    </lineage>
</organism>
<dbReference type="Gene3D" id="3.40.50.2300">
    <property type="match status" value="1"/>
</dbReference>
<protein>
    <recommendedName>
        <fullName evidence="2">Protein argonaute</fullName>
    </recommendedName>
</protein>
<dbReference type="SUPFAM" id="SSF53098">
    <property type="entry name" value="Ribonuclease H-like"/>
    <property type="match status" value="1"/>
</dbReference>
<evidence type="ECO:0000259" key="3">
    <source>
        <dbReference type="PROSITE" id="PS50822"/>
    </source>
</evidence>
<feature type="domain" description="Piwi" evidence="3">
    <location>
        <begin position="418"/>
        <end position="722"/>
    </location>
</feature>
<dbReference type="RefSeq" id="WP_377279899.1">
    <property type="nucleotide sequence ID" value="NZ_JBHSGL010000015.1"/>
</dbReference>
<gene>
    <name evidence="4" type="ORF">ACFO5U_15085</name>
</gene>
<evidence type="ECO:0000313" key="4">
    <source>
        <dbReference type="EMBL" id="MFC4714172.1"/>
    </source>
</evidence>
<dbReference type="SMART" id="SM00950">
    <property type="entry name" value="Piwi"/>
    <property type="match status" value="1"/>
</dbReference>
<dbReference type="InterPro" id="IPR003165">
    <property type="entry name" value="Piwi"/>
</dbReference>
<evidence type="ECO:0000256" key="2">
    <source>
        <dbReference type="ARBA" id="ARBA00035032"/>
    </source>
</evidence>
<accession>A0ABV9ME81</accession>
<dbReference type="Gene3D" id="3.30.420.10">
    <property type="entry name" value="Ribonuclease H-like superfamily/Ribonuclease H"/>
    <property type="match status" value="1"/>
</dbReference>
<sequence>MEAYITEAVANEEVNTIKVHIYNFPLENQDDRYKGVSEICRTLNWKNRNNVIVYRESTIMAIAEIKDMASYEAKSYEYRAIYGHNNFECGLLEQLIKASLLKAGTHRLDLKQVGYDLQKKQGEKAGEVLVYPALSIHVNIIDNKVHIGFNLTHKFEYTITLQQMIERNEVTKDQLELVDTSNPYSNYTYFFDHLADYGVYDNSPLMNQSIVEYFNQKGQKFKISQLSKSTKVAHVKTRDGKIIVMAAQFLKPVCSYKSMKANEISAVNKVIKLKPLFRMKQTMEDSLNILNSVKYLTFSPEPFLAKNNGYEIKKLEDSTVLFDKPQKWPVYGLKNGRIYKGGEMTVSLFVDETALNESIDKVFVYKYFCILREIARKHGVKIDISNQTRSISGKLNQEFFGNFDWQIKEHEAVFKNTTVLAVLSVPHLELYEPFKKQFGGNWDISSQVISIERLKEFQKMLSSSKELSFNLKDDEAVRRIALSVQNDRNLSYTFYNILLGLYVKSGMQPWVLNKKTNSDCFIGLDVSHEKGRSTAGIINVIGNDGRLIKQSAVGGANAGEKVSDELLKDTLNEVLHKYKVQFDELPKHVTIHRDGFWRENTELISEVLRAKGIQFDIVEVIKSPKRRMAYYDSKDNKMETRQGTYYFRGKEALLCATNPREQIGMALPIKVVQKTSTLSFEQIISDVYALSFMHVHALNKTRLPATTHYADLSSTFYQRGMVAARTTNETHLPFV</sequence>
<dbReference type="InterPro" id="IPR036397">
    <property type="entry name" value="RNaseH_sf"/>
</dbReference>